<protein>
    <recommendedName>
        <fullName evidence="4">peptidylprolyl isomerase</fullName>
        <ecNumber evidence="4">5.2.1.8</ecNumber>
    </recommendedName>
</protein>
<keyword evidence="4" id="KW-0697">Rotamase</keyword>
<comment type="catalytic activity">
    <reaction evidence="4">
        <text>[protein]-peptidylproline (omega=180) = [protein]-peptidylproline (omega=0)</text>
        <dbReference type="Rhea" id="RHEA:16237"/>
        <dbReference type="Rhea" id="RHEA-COMP:10747"/>
        <dbReference type="Rhea" id="RHEA-COMP:10748"/>
        <dbReference type="ChEBI" id="CHEBI:83833"/>
        <dbReference type="ChEBI" id="CHEBI:83834"/>
        <dbReference type="EC" id="5.2.1.8"/>
    </reaction>
</comment>
<keyword evidence="2" id="KW-0677">Repeat</keyword>
<comment type="similarity">
    <text evidence="1">Belongs to the FKBP6 family.</text>
</comment>
<feature type="domain" description="PPIase FKBP-type" evidence="5">
    <location>
        <begin position="91"/>
        <end position="204"/>
    </location>
</feature>
<sequence>MDQKPATVPLDEGLDLRQLVTTGSVLHINEVYDETESYADPDQPKAKHIDFIGQPVKDFKELENTLKAVDEEGYVKKKIIEEGGGLPLHDGNTVSIAFSGYWENENEAFDARSLHKPLVCMKSIEKILIMTIRYICMFLCLFQVVDLKENGLLPGLQIAVKSMLVGEVSVFLLTHHVMYGEMGIPPRIKAKASCVFYIKLIKSIITPQEGPIDFSEPNTFQRVHHEVKLLLSSGVTLHKSHNYPAAIQLFKKGVHMLHKCRLADEEEEKIQEKLLIKMYTNLAVCYNKTKQPLKACTACNELRRLNSLWNNAKVLFVNAKALRMIGQFDFAEKRLKAALKLKPGKDEILAELELLKKSQEMCNRTKLVQKVAIARVDISEDFKKEVDILIKNFKEDNDLHTLSMPSGLNSSEVAYIKETCIRENLFFNKVKKDFPVENDDEQASTSTSLGEINVDGNEKYALDKFEDKSNDTIIEKNHDVDSELTCDF</sequence>
<dbReference type="SUPFAM" id="SSF48452">
    <property type="entry name" value="TPR-like"/>
    <property type="match status" value="1"/>
</dbReference>
<dbReference type="SMART" id="SM00028">
    <property type="entry name" value="TPR"/>
    <property type="match status" value="3"/>
</dbReference>
<dbReference type="InterPro" id="IPR011990">
    <property type="entry name" value="TPR-like_helical_dom_sf"/>
</dbReference>
<dbReference type="InterPro" id="IPR001179">
    <property type="entry name" value="PPIase_FKBP_dom"/>
</dbReference>
<evidence type="ECO:0000313" key="6">
    <source>
        <dbReference type="EMBL" id="KAL0894552.1"/>
    </source>
</evidence>
<dbReference type="SUPFAM" id="SSF54534">
    <property type="entry name" value="FKBP-like"/>
    <property type="match status" value="1"/>
</dbReference>
<dbReference type="Gene3D" id="1.25.40.10">
    <property type="entry name" value="Tetratricopeptide repeat domain"/>
    <property type="match status" value="1"/>
</dbReference>
<dbReference type="Gene3D" id="3.10.50.40">
    <property type="match status" value="1"/>
</dbReference>
<dbReference type="PROSITE" id="PS50059">
    <property type="entry name" value="FKBP_PPIASE"/>
    <property type="match status" value="1"/>
</dbReference>
<evidence type="ECO:0000256" key="1">
    <source>
        <dbReference type="ARBA" id="ARBA00009648"/>
    </source>
</evidence>
<evidence type="ECO:0000256" key="4">
    <source>
        <dbReference type="PROSITE-ProRule" id="PRU00277"/>
    </source>
</evidence>
<organism evidence="6 7">
    <name type="scientific">Loxostege sticticalis</name>
    <name type="common">Beet webworm moth</name>
    <dbReference type="NCBI Taxonomy" id="481309"/>
    <lineage>
        <taxon>Eukaryota</taxon>
        <taxon>Metazoa</taxon>
        <taxon>Ecdysozoa</taxon>
        <taxon>Arthropoda</taxon>
        <taxon>Hexapoda</taxon>
        <taxon>Insecta</taxon>
        <taxon>Pterygota</taxon>
        <taxon>Neoptera</taxon>
        <taxon>Endopterygota</taxon>
        <taxon>Lepidoptera</taxon>
        <taxon>Glossata</taxon>
        <taxon>Ditrysia</taxon>
        <taxon>Pyraloidea</taxon>
        <taxon>Crambidae</taxon>
        <taxon>Pyraustinae</taxon>
        <taxon>Loxostege</taxon>
    </lineage>
</organism>
<keyword evidence="7" id="KW-1185">Reference proteome</keyword>
<dbReference type="InterPro" id="IPR046357">
    <property type="entry name" value="PPIase_dom_sf"/>
</dbReference>
<evidence type="ECO:0000256" key="2">
    <source>
        <dbReference type="ARBA" id="ARBA00022737"/>
    </source>
</evidence>
<evidence type="ECO:0000259" key="5">
    <source>
        <dbReference type="PROSITE" id="PS50059"/>
    </source>
</evidence>
<keyword evidence="3" id="KW-0802">TPR repeat</keyword>
<dbReference type="Proteomes" id="UP001549920">
    <property type="component" value="Unassembled WGS sequence"/>
</dbReference>
<accession>A0ABR3IE53</accession>
<dbReference type="InterPro" id="IPR019734">
    <property type="entry name" value="TPR_rpt"/>
</dbReference>
<dbReference type="Pfam" id="PF00254">
    <property type="entry name" value="FKBP_C"/>
    <property type="match status" value="1"/>
</dbReference>
<dbReference type="PANTHER" id="PTHR46674:SF1">
    <property type="entry name" value="INACTIVE PEPTIDYL-PROLYL CIS-TRANS ISOMERASE FKBP6"/>
    <property type="match status" value="1"/>
</dbReference>
<name>A0ABR3IE53_LOXSC</name>
<dbReference type="InterPro" id="IPR042282">
    <property type="entry name" value="FKBP6/shu"/>
</dbReference>
<dbReference type="EC" id="5.2.1.8" evidence="4"/>
<evidence type="ECO:0000256" key="3">
    <source>
        <dbReference type="ARBA" id="ARBA00022803"/>
    </source>
</evidence>
<dbReference type="EMBL" id="JBEUOH010000004">
    <property type="protein sequence ID" value="KAL0894552.1"/>
    <property type="molecule type" value="Genomic_DNA"/>
</dbReference>
<gene>
    <name evidence="6" type="ORF">ABMA27_013124</name>
</gene>
<proteinExistence type="inferred from homology"/>
<keyword evidence="4" id="KW-0413">Isomerase</keyword>
<reference evidence="6 7" key="1">
    <citation type="submission" date="2024-06" db="EMBL/GenBank/DDBJ databases">
        <title>A chromosome-level genome assembly of beet webworm, Loxostege sticticalis.</title>
        <authorList>
            <person name="Zhang Y."/>
        </authorList>
    </citation>
    <scope>NUCLEOTIDE SEQUENCE [LARGE SCALE GENOMIC DNA]</scope>
    <source>
        <strain evidence="6">AQ026</strain>
        <tissue evidence="6">Whole body</tissue>
    </source>
</reference>
<comment type="caution">
    <text evidence="6">The sequence shown here is derived from an EMBL/GenBank/DDBJ whole genome shotgun (WGS) entry which is preliminary data.</text>
</comment>
<dbReference type="PANTHER" id="PTHR46674">
    <property type="entry name" value="INACTIVE PEPTIDYL-PROLYL CIS-TRANS ISOMERASE FKBP6"/>
    <property type="match status" value="1"/>
</dbReference>
<evidence type="ECO:0000313" key="7">
    <source>
        <dbReference type="Proteomes" id="UP001549920"/>
    </source>
</evidence>